<dbReference type="Pfam" id="PF01850">
    <property type="entry name" value="PIN"/>
    <property type="match status" value="1"/>
</dbReference>
<dbReference type="Proteomes" id="UP000186607">
    <property type="component" value="Unassembled WGS sequence"/>
</dbReference>
<dbReference type="STRING" id="249408.BOO71_0002899"/>
<dbReference type="InterPro" id="IPR002716">
    <property type="entry name" value="PIN_dom"/>
</dbReference>
<accession>A0A1U7P2I8</accession>
<dbReference type="SUPFAM" id="SSF88723">
    <property type="entry name" value="PIN domain-like"/>
    <property type="match status" value="1"/>
</dbReference>
<dbReference type="Gene3D" id="3.40.50.1010">
    <property type="entry name" value="5'-nuclease"/>
    <property type="match status" value="1"/>
</dbReference>
<name>A0A1U7P2I8_9DEIO</name>
<dbReference type="RefSeq" id="WP_217694847.1">
    <property type="nucleotide sequence ID" value="NZ_MSTI01000035.1"/>
</dbReference>
<keyword evidence="3" id="KW-1185">Reference proteome</keyword>
<evidence type="ECO:0000313" key="3">
    <source>
        <dbReference type="Proteomes" id="UP000186607"/>
    </source>
</evidence>
<dbReference type="EMBL" id="MSTI01000035">
    <property type="protein sequence ID" value="OLV19381.1"/>
    <property type="molecule type" value="Genomic_DNA"/>
</dbReference>
<gene>
    <name evidence="2" type="ORF">BOO71_0002899</name>
</gene>
<organism evidence="2 3">
    <name type="scientific">Deinococcus marmoris</name>
    <dbReference type="NCBI Taxonomy" id="249408"/>
    <lineage>
        <taxon>Bacteria</taxon>
        <taxon>Thermotogati</taxon>
        <taxon>Deinococcota</taxon>
        <taxon>Deinococci</taxon>
        <taxon>Deinococcales</taxon>
        <taxon>Deinococcaceae</taxon>
        <taxon>Deinococcus</taxon>
    </lineage>
</organism>
<sequence length="129" mass="14443">MDTDVWSEGLRKRSGGPSPEAALLTELIRESRVQMLGCIRQEALQGCRDRAQFDRLRAALAAFPERPPMQAEHELAAEFFNLCRSHGIQGSSTDYLICACSVTWGLPILTKDRDFARYAAYIPLTLVQV</sequence>
<proteinExistence type="predicted"/>
<comment type="caution">
    <text evidence="2">The sequence shown here is derived from an EMBL/GenBank/DDBJ whole genome shotgun (WGS) entry which is preliminary data.</text>
</comment>
<protein>
    <recommendedName>
        <fullName evidence="1">PIN domain-containing protein</fullName>
    </recommendedName>
</protein>
<reference evidence="2 3" key="1">
    <citation type="submission" date="2017-01" db="EMBL/GenBank/DDBJ databases">
        <title>Genome Analysis of Deinococcus marmoris KOPRI26562.</title>
        <authorList>
            <person name="Kim J.H."/>
            <person name="Oh H.-M."/>
        </authorList>
    </citation>
    <scope>NUCLEOTIDE SEQUENCE [LARGE SCALE GENOMIC DNA]</scope>
    <source>
        <strain evidence="2 3">KOPRI26562</strain>
    </source>
</reference>
<evidence type="ECO:0000259" key="1">
    <source>
        <dbReference type="Pfam" id="PF01850"/>
    </source>
</evidence>
<dbReference type="AlphaFoldDB" id="A0A1U7P2I8"/>
<feature type="domain" description="PIN" evidence="1">
    <location>
        <begin position="2"/>
        <end position="119"/>
    </location>
</feature>
<evidence type="ECO:0000313" key="2">
    <source>
        <dbReference type="EMBL" id="OLV19381.1"/>
    </source>
</evidence>
<dbReference type="InterPro" id="IPR029060">
    <property type="entry name" value="PIN-like_dom_sf"/>
</dbReference>